<gene>
    <name evidence="5" type="ORF">PC110_g17659</name>
    <name evidence="1" type="ORF">PC113_g3620</name>
    <name evidence="2" type="ORF">PC115_g15831</name>
    <name evidence="3" type="ORF">PC117_g9391</name>
    <name evidence="4" type="ORF">PC129_g7435</name>
</gene>
<evidence type="ECO:0000313" key="2">
    <source>
        <dbReference type="EMBL" id="KAG2901562.1"/>
    </source>
</evidence>
<protein>
    <submittedName>
        <fullName evidence="5">Uncharacterized protein</fullName>
    </submittedName>
</protein>
<dbReference type="OrthoDB" id="104435at2759"/>
<dbReference type="Proteomes" id="UP000774804">
    <property type="component" value="Unassembled WGS sequence"/>
</dbReference>
<dbReference type="Proteomes" id="UP000760860">
    <property type="component" value="Unassembled WGS sequence"/>
</dbReference>
<dbReference type="VEuPathDB" id="FungiDB:PC110_g17659"/>
<proteinExistence type="predicted"/>
<sequence length="416" mass="47386">MTAEQQLEAASMAAMAQFLREYEPLADVYQDVASSNGLPLLEDNDRDARETLLEAVPDLQSDSSPTSAERCRRIKNAQAAKRRLRYLKKLKAERKTLKKQEVELALELKKLRGTHSKERTTRNKKMVALNAWKATAVRQEERRLESEDKQRRLKTAVMNQSGLIHRMKTLLYQQCMLNSLDAHEEKAAQGNRKGKTLLKTFVCEMDALYAQTDAVISGVDFEMSLPLTYELTRKWSKDKSFLESADATVIPFSFEQTCRAVSLMILAPSYNDELEDPENTAIRTYRLNFSRELGNSATLVVYNAVKRFVEPDRVVFVWRTLAEGQGEFDGLQTVETAWFVVRPLTEENQSNSQPKMILESYTRLTPVGFGRPSDNDARANKFIEILAKADEADVNDMKQMLGKLLLDEVRANVEPT</sequence>
<accession>A0A329RQK3</accession>
<keyword evidence="6" id="KW-1185">Reference proteome</keyword>
<dbReference type="EMBL" id="RCMG01000056">
    <property type="protein sequence ID" value="KAG2865557.1"/>
    <property type="molecule type" value="Genomic_DNA"/>
</dbReference>
<comment type="caution">
    <text evidence="5">The sequence shown here is derived from an EMBL/GenBank/DDBJ whole genome shotgun (WGS) entry which is preliminary data.</text>
</comment>
<name>A0A329RQK3_9STRA</name>
<dbReference type="Proteomes" id="UP000735874">
    <property type="component" value="Unassembled WGS sequence"/>
</dbReference>
<evidence type="ECO:0000313" key="5">
    <source>
        <dbReference type="EMBL" id="RAW25936.1"/>
    </source>
</evidence>
<evidence type="ECO:0000313" key="3">
    <source>
        <dbReference type="EMBL" id="KAG2943636.1"/>
    </source>
</evidence>
<evidence type="ECO:0000313" key="1">
    <source>
        <dbReference type="EMBL" id="KAG2865557.1"/>
    </source>
</evidence>
<evidence type="ECO:0000313" key="6">
    <source>
        <dbReference type="Proteomes" id="UP000251314"/>
    </source>
</evidence>
<evidence type="ECO:0000313" key="4">
    <source>
        <dbReference type="EMBL" id="KAG3221839.1"/>
    </source>
</evidence>
<dbReference type="Proteomes" id="UP000736787">
    <property type="component" value="Unassembled WGS sequence"/>
</dbReference>
<dbReference type="EMBL" id="RCMK01000214">
    <property type="protein sequence ID" value="KAG2943636.1"/>
    <property type="molecule type" value="Genomic_DNA"/>
</dbReference>
<dbReference type="EMBL" id="RCMV01000204">
    <property type="protein sequence ID" value="KAG3221839.1"/>
    <property type="molecule type" value="Genomic_DNA"/>
</dbReference>
<reference evidence="4" key="2">
    <citation type="submission" date="2018-05" db="EMBL/GenBank/DDBJ databases">
        <title>Effector identification in a new, highly contiguous assembly of the strawberry crown rot pathogen Phytophthora cactorum.</title>
        <authorList>
            <person name="Armitage A.D."/>
            <person name="Nellist C.F."/>
            <person name="Bates H."/>
            <person name="Vickerstaff R.J."/>
            <person name="Harrison R.J."/>
        </authorList>
    </citation>
    <scope>NUCLEOTIDE SEQUENCE</scope>
    <source>
        <strain evidence="1">15-7</strain>
        <strain evidence="2">4032</strain>
        <strain evidence="3">4040</strain>
        <strain evidence="4">P421</strain>
    </source>
</reference>
<dbReference type="EMBL" id="RCMI01000662">
    <property type="protein sequence ID" value="KAG2901562.1"/>
    <property type="molecule type" value="Genomic_DNA"/>
</dbReference>
<dbReference type="EMBL" id="MJFZ01000697">
    <property type="protein sequence ID" value="RAW25936.1"/>
    <property type="molecule type" value="Genomic_DNA"/>
</dbReference>
<organism evidence="5 6">
    <name type="scientific">Phytophthora cactorum</name>
    <dbReference type="NCBI Taxonomy" id="29920"/>
    <lineage>
        <taxon>Eukaryota</taxon>
        <taxon>Sar</taxon>
        <taxon>Stramenopiles</taxon>
        <taxon>Oomycota</taxon>
        <taxon>Peronosporomycetes</taxon>
        <taxon>Peronosporales</taxon>
        <taxon>Peronosporaceae</taxon>
        <taxon>Phytophthora</taxon>
    </lineage>
</organism>
<dbReference type="Proteomes" id="UP000251314">
    <property type="component" value="Unassembled WGS sequence"/>
</dbReference>
<reference evidence="5 6" key="1">
    <citation type="submission" date="2018-01" db="EMBL/GenBank/DDBJ databases">
        <title>Draft genome of the strawberry crown rot pathogen Phytophthora cactorum.</title>
        <authorList>
            <person name="Armitage A.D."/>
            <person name="Lysoe E."/>
            <person name="Nellist C.F."/>
            <person name="Harrison R.J."/>
            <person name="Brurberg M.B."/>
        </authorList>
    </citation>
    <scope>NUCLEOTIDE SEQUENCE [LARGE SCALE GENOMIC DNA]</scope>
    <source>
        <strain evidence="5 6">10300</strain>
    </source>
</reference>
<dbReference type="AlphaFoldDB" id="A0A329RQK3"/>